<organism evidence="1 2">
    <name type="scientific">Colwellia marinimaniae</name>
    <dbReference type="NCBI Taxonomy" id="1513592"/>
    <lineage>
        <taxon>Bacteria</taxon>
        <taxon>Pseudomonadati</taxon>
        <taxon>Pseudomonadota</taxon>
        <taxon>Gammaproteobacteria</taxon>
        <taxon>Alteromonadales</taxon>
        <taxon>Colwelliaceae</taxon>
        <taxon>Colwellia</taxon>
    </lineage>
</organism>
<dbReference type="Proteomes" id="UP000197068">
    <property type="component" value="Unassembled WGS sequence"/>
</dbReference>
<evidence type="ECO:0000313" key="2">
    <source>
        <dbReference type="Proteomes" id="UP000197068"/>
    </source>
</evidence>
<protein>
    <submittedName>
        <fullName evidence="1">Uncharacterized protein</fullName>
    </submittedName>
</protein>
<dbReference type="EMBL" id="BDQM01000074">
    <property type="protein sequence ID" value="GAW98004.1"/>
    <property type="molecule type" value="Genomic_DNA"/>
</dbReference>
<evidence type="ECO:0000313" key="1">
    <source>
        <dbReference type="EMBL" id="GAW98004.1"/>
    </source>
</evidence>
<name>A0ABQ0N0C3_9GAMM</name>
<proteinExistence type="predicted"/>
<keyword evidence="2" id="KW-1185">Reference proteome</keyword>
<comment type="caution">
    <text evidence="1">The sequence shown here is derived from an EMBL/GenBank/DDBJ whole genome shotgun (WGS) entry which is preliminary data.</text>
</comment>
<sequence length="59" mass="6691">MKTVSIILLFFTFHFSAMAEKGFVVNILPDKLTLPIDCEAQINLQRLRSAPEKFSIGYS</sequence>
<accession>A0ABQ0N0C3</accession>
<reference evidence="1 2" key="1">
    <citation type="submission" date="2017-06" db="EMBL/GenBank/DDBJ databases">
        <title>Whole Genome Sequences of Colwellia marinimaniae MTCD1.</title>
        <authorList>
            <person name="Kusumoto H."/>
            <person name="Inoue M."/>
            <person name="Tanikawa K."/>
            <person name="Maeji H."/>
            <person name="Cameron J.H."/>
            <person name="Bartlett D.H."/>
        </authorList>
    </citation>
    <scope>NUCLEOTIDE SEQUENCE [LARGE SCALE GENOMIC DNA]</scope>
    <source>
        <strain evidence="1 2">MTCD1</strain>
    </source>
</reference>
<dbReference type="RefSeq" id="WP_057180815.1">
    <property type="nucleotide sequence ID" value="NZ_BDQM01000074.1"/>
</dbReference>
<gene>
    <name evidence="1" type="ORF">MTCD1_03662</name>
</gene>